<dbReference type="PANTHER" id="PTHR34853:SF1">
    <property type="entry name" value="LIPASE 5"/>
    <property type="match status" value="1"/>
</dbReference>
<dbReference type="SUPFAM" id="SSF53474">
    <property type="entry name" value="alpha/beta-Hydrolases"/>
    <property type="match status" value="1"/>
</dbReference>
<dbReference type="InterPro" id="IPR029058">
    <property type="entry name" value="AB_hydrolase_fold"/>
</dbReference>
<keyword evidence="3" id="KW-1185">Reference proteome</keyword>
<dbReference type="PANTHER" id="PTHR34853">
    <property type="match status" value="1"/>
</dbReference>
<dbReference type="EMBL" id="BMCU01000007">
    <property type="protein sequence ID" value="GGG28012.1"/>
    <property type="molecule type" value="Genomic_DNA"/>
</dbReference>
<keyword evidence="1" id="KW-0732">Signal</keyword>
<dbReference type="Pfam" id="PF03583">
    <property type="entry name" value="LIP"/>
    <property type="match status" value="1"/>
</dbReference>
<comment type="caution">
    <text evidence="2">The sequence shown here is derived from an EMBL/GenBank/DDBJ whole genome shotgun (WGS) entry which is preliminary data.</text>
</comment>
<dbReference type="GO" id="GO:0004806">
    <property type="term" value="F:triacylglycerol lipase activity"/>
    <property type="evidence" value="ECO:0007669"/>
    <property type="project" value="InterPro"/>
</dbReference>
<dbReference type="Gene3D" id="3.40.50.1820">
    <property type="entry name" value="alpha/beta hydrolase"/>
    <property type="match status" value="2"/>
</dbReference>
<organism evidence="2 3">
    <name type="scientific">Rhodococcoides trifolii</name>
    <dbReference type="NCBI Taxonomy" id="908250"/>
    <lineage>
        <taxon>Bacteria</taxon>
        <taxon>Bacillati</taxon>
        <taxon>Actinomycetota</taxon>
        <taxon>Actinomycetes</taxon>
        <taxon>Mycobacteriales</taxon>
        <taxon>Nocardiaceae</taxon>
        <taxon>Rhodococcoides</taxon>
    </lineage>
</organism>
<sequence length="398" mass="40948">MTRRLVPLLAACALFVTVSACSSEPEAPAAPTPEALPSISDAALAARGTVLSSTPLDLAPEVAARVGSAERVVYNSVSPEDGASTEVSGTVFLPKGTAPEGGWPVLSYGHPTTGTDVNCGPSLYQNLLGSAETIAAIVESGTAVAMTDYEGLGQAGAHPYLEPRAAAFNMIDAVRALRNTYPTTSTRWLALGGSQGGAAAWAADEYAGDYGSGLDFLGAVAVSPPAEITGLAQAAKDGTLTPAQVQIMPLVIAGLKAVHPDLVLSDYLSGVALDQLAVLGGCDPAQADAKSSANAALDGTQVVPVSQEATDQLKTWLGEYTLPKRPASGPLLVINGGKDDLVLQDWVESAVQRACTFGDPLLHRVNPDQGHSDADGGDEMYKWILDRLTDKRAPSNCA</sequence>
<name>A0A917LIX0_9NOCA</name>
<evidence type="ECO:0000313" key="2">
    <source>
        <dbReference type="EMBL" id="GGG28012.1"/>
    </source>
</evidence>
<accession>A0A917LIX0</accession>
<feature type="chain" id="PRO_5039160877" evidence="1">
    <location>
        <begin position="23"/>
        <end position="398"/>
    </location>
</feature>
<dbReference type="AlphaFoldDB" id="A0A917LIX0"/>
<dbReference type="RefSeq" id="WP_188547702.1">
    <property type="nucleotide sequence ID" value="NZ_BMCU01000007.1"/>
</dbReference>
<dbReference type="InterPro" id="IPR005152">
    <property type="entry name" value="Lipase_secreted"/>
</dbReference>
<protein>
    <submittedName>
        <fullName evidence="2">Lipase</fullName>
    </submittedName>
</protein>
<reference evidence="2" key="2">
    <citation type="submission" date="2020-09" db="EMBL/GenBank/DDBJ databases">
        <authorList>
            <person name="Sun Q."/>
            <person name="Sedlacek I."/>
        </authorList>
    </citation>
    <scope>NUCLEOTIDE SEQUENCE</scope>
    <source>
        <strain evidence="2">CCM 7905</strain>
    </source>
</reference>
<dbReference type="PROSITE" id="PS51257">
    <property type="entry name" value="PROKAR_LIPOPROTEIN"/>
    <property type="match status" value="1"/>
</dbReference>
<dbReference type="GO" id="GO:0016042">
    <property type="term" value="P:lipid catabolic process"/>
    <property type="evidence" value="ECO:0007669"/>
    <property type="project" value="InterPro"/>
</dbReference>
<dbReference type="Proteomes" id="UP000654257">
    <property type="component" value="Unassembled WGS sequence"/>
</dbReference>
<evidence type="ECO:0000256" key="1">
    <source>
        <dbReference type="SAM" id="SignalP"/>
    </source>
</evidence>
<feature type="signal peptide" evidence="1">
    <location>
        <begin position="1"/>
        <end position="22"/>
    </location>
</feature>
<proteinExistence type="predicted"/>
<dbReference type="PIRSF" id="PIRSF029171">
    <property type="entry name" value="Esterase_LipA"/>
    <property type="match status" value="1"/>
</dbReference>
<gene>
    <name evidence="2" type="ORF">GCM10007304_47310</name>
</gene>
<reference evidence="2" key="1">
    <citation type="journal article" date="2014" name="Int. J. Syst. Evol. Microbiol.">
        <title>Complete genome sequence of Corynebacterium casei LMG S-19264T (=DSM 44701T), isolated from a smear-ripened cheese.</title>
        <authorList>
            <consortium name="US DOE Joint Genome Institute (JGI-PGF)"/>
            <person name="Walter F."/>
            <person name="Albersmeier A."/>
            <person name="Kalinowski J."/>
            <person name="Ruckert C."/>
        </authorList>
    </citation>
    <scope>NUCLEOTIDE SEQUENCE</scope>
    <source>
        <strain evidence="2">CCM 7905</strain>
    </source>
</reference>
<evidence type="ECO:0000313" key="3">
    <source>
        <dbReference type="Proteomes" id="UP000654257"/>
    </source>
</evidence>